<dbReference type="AlphaFoldDB" id="A0A7C3RK60"/>
<reference evidence="3" key="1">
    <citation type="journal article" date="2020" name="mSystems">
        <title>Genome- and Community-Level Interaction Insights into Carbon Utilization and Element Cycling Functions of Hydrothermarchaeota in Hydrothermal Sediment.</title>
        <authorList>
            <person name="Zhou Z."/>
            <person name="Liu Y."/>
            <person name="Xu W."/>
            <person name="Pan J."/>
            <person name="Luo Z.H."/>
            <person name="Li M."/>
        </authorList>
    </citation>
    <scope>NUCLEOTIDE SEQUENCE [LARGE SCALE GENOMIC DNA]</scope>
    <source>
        <strain evidence="3">SpSt-81</strain>
    </source>
</reference>
<dbReference type="NCBIfam" id="TIGR00079">
    <property type="entry name" value="pept_deformyl"/>
    <property type="match status" value="1"/>
</dbReference>
<dbReference type="InterPro" id="IPR023635">
    <property type="entry name" value="Peptide_deformylase"/>
</dbReference>
<comment type="caution">
    <text evidence="3">The sequence shown here is derived from an EMBL/GenBank/DDBJ whole genome shotgun (WGS) entry which is preliminary data.</text>
</comment>
<feature type="active site" evidence="2">
    <location>
        <position position="130"/>
    </location>
</feature>
<name>A0A7C3RK60_DICTH</name>
<dbReference type="PIRSF" id="PIRSF004749">
    <property type="entry name" value="Pep_def"/>
    <property type="match status" value="1"/>
</dbReference>
<dbReference type="PRINTS" id="PR01576">
    <property type="entry name" value="PDEFORMYLASE"/>
</dbReference>
<comment type="similarity">
    <text evidence="1 2">Belongs to the polypeptide deformylase family.</text>
</comment>
<dbReference type="EMBL" id="DTIN01000014">
    <property type="protein sequence ID" value="HFX13500.1"/>
    <property type="molecule type" value="Genomic_DNA"/>
</dbReference>
<feature type="binding site" evidence="2">
    <location>
        <position position="133"/>
    </location>
    <ligand>
        <name>Fe cation</name>
        <dbReference type="ChEBI" id="CHEBI:24875"/>
    </ligand>
</feature>
<protein>
    <recommendedName>
        <fullName evidence="2">Peptide deformylase</fullName>
        <shortName evidence="2">PDF</shortName>
        <ecNumber evidence="2">3.5.1.88</ecNumber>
    </recommendedName>
    <alternativeName>
        <fullName evidence="2">Polypeptide deformylase</fullName>
    </alternativeName>
</protein>
<dbReference type="Gene3D" id="3.90.45.10">
    <property type="entry name" value="Peptide deformylase"/>
    <property type="match status" value="1"/>
</dbReference>
<accession>A0A7C3RK60</accession>
<comment type="catalytic activity">
    <reaction evidence="2">
        <text>N-terminal N-formyl-L-methionyl-[peptide] + H2O = N-terminal L-methionyl-[peptide] + formate</text>
        <dbReference type="Rhea" id="RHEA:24420"/>
        <dbReference type="Rhea" id="RHEA-COMP:10639"/>
        <dbReference type="Rhea" id="RHEA-COMP:10640"/>
        <dbReference type="ChEBI" id="CHEBI:15377"/>
        <dbReference type="ChEBI" id="CHEBI:15740"/>
        <dbReference type="ChEBI" id="CHEBI:49298"/>
        <dbReference type="ChEBI" id="CHEBI:64731"/>
        <dbReference type="EC" id="3.5.1.88"/>
    </reaction>
</comment>
<comment type="function">
    <text evidence="2">Removes the formyl group from the N-terminal Met of newly synthesized proteins. Requires at least a dipeptide for an efficient rate of reaction. N-terminal L-methionine is a prerequisite for activity but the enzyme has broad specificity at other positions.</text>
</comment>
<sequence length="152" mass="17056">MILEIRKIGDPVLKQKAHKVESIDTKIKRLVEDMIETMKFANGVGLAAPQVGESLRIIVVDYENKPIAFINPEILEAEGEVIDLEGCLSIPGIELKIKRYERIVFKAQDLSGKVKKYRAKGLLARIIQHEIDHLDGFLIVDRGIAEEVGNNI</sequence>
<dbReference type="InterPro" id="IPR036821">
    <property type="entry name" value="Peptide_deformylase_sf"/>
</dbReference>
<feature type="binding site" evidence="2">
    <location>
        <position position="87"/>
    </location>
    <ligand>
        <name>Fe cation</name>
        <dbReference type="ChEBI" id="CHEBI:24875"/>
    </ligand>
</feature>
<evidence type="ECO:0000313" key="3">
    <source>
        <dbReference type="EMBL" id="HFX13500.1"/>
    </source>
</evidence>
<dbReference type="CDD" id="cd00487">
    <property type="entry name" value="Pep_deformylase"/>
    <property type="match status" value="1"/>
</dbReference>
<dbReference type="GO" id="GO:0046872">
    <property type="term" value="F:metal ion binding"/>
    <property type="evidence" value="ECO:0007669"/>
    <property type="project" value="UniProtKB-KW"/>
</dbReference>
<dbReference type="PANTHER" id="PTHR10458:SF22">
    <property type="entry name" value="PEPTIDE DEFORMYLASE"/>
    <property type="match status" value="1"/>
</dbReference>
<keyword evidence="2" id="KW-0648">Protein biosynthesis</keyword>
<dbReference type="EC" id="3.5.1.88" evidence="2"/>
<proteinExistence type="inferred from homology"/>
<keyword evidence="2 3" id="KW-0378">Hydrolase</keyword>
<gene>
    <name evidence="2 3" type="primary">def</name>
    <name evidence="3" type="ORF">ENW00_04960</name>
</gene>
<organism evidence="3">
    <name type="scientific">Dictyoglomus thermophilum</name>
    <dbReference type="NCBI Taxonomy" id="14"/>
    <lineage>
        <taxon>Bacteria</taxon>
        <taxon>Pseudomonadati</taxon>
        <taxon>Dictyoglomota</taxon>
        <taxon>Dictyoglomia</taxon>
        <taxon>Dictyoglomales</taxon>
        <taxon>Dictyoglomaceae</taxon>
        <taxon>Dictyoglomus</taxon>
    </lineage>
</organism>
<comment type="cofactor">
    <cofactor evidence="2">
        <name>Fe(2+)</name>
        <dbReference type="ChEBI" id="CHEBI:29033"/>
    </cofactor>
    <text evidence="2">Binds 1 Fe(2+) ion.</text>
</comment>
<dbReference type="PANTHER" id="PTHR10458">
    <property type="entry name" value="PEPTIDE DEFORMYLASE"/>
    <property type="match status" value="1"/>
</dbReference>
<evidence type="ECO:0000256" key="1">
    <source>
        <dbReference type="ARBA" id="ARBA00010759"/>
    </source>
</evidence>
<dbReference type="Pfam" id="PF01327">
    <property type="entry name" value="Pep_deformylase"/>
    <property type="match status" value="1"/>
</dbReference>
<keyword evidence="2" id="KW-0479">Metal-binding</keyword>
<dbReference type="GO" id="GO:0006412">
    <property type="term" value="P:translation"/>
    <property type="evidence" value="ECO:0007669"/>
    <property type="project" value="UniProtKB-UniRule"/>
</dbReference>
<dbReference type="GO" id="GO:0042586">
    <property type="term" value="F:peptide deformylase activity"/>
    <property type="evidence" value="ECO:0007669"/>
    <property type="project" value="UniProtKB-UniRule"/>
</dbReference>
<keyword evidence="2" id="KW-0408">Iron</keyword>
<evidence type="ECO:0000256" key="2">
    <source>
        <dbReference type="HAMAP-Rule" id="MF_00163"/>
    </source>
</evidence>
<feature type="binding site" evidence="2">
    <location>
        <position position="129"/>
    </location>
    <ligand>
        <name>Fe cation</name>
        <dbReference type="ChEBI" id="CHEBI:24875"/>
    </ligand>
</feature>
<dbReference type="SUPFAM" id="SSF56420">
    <property type="entry name" value="Peptide deformylase"/>
    <property type="match status" value="1"/>
</dbReference>
<dbReference type="NCBIfam" id="NF001159">
    <property type="entry name" value="PRK00150.1-3"/>
    <property type="match status" value="1"/>
</dbReference>
<dbReference type="HAMAP" id="MF_00163">
    <property type="entry name" value="Pep_deformylase"/>
    <property type="match status" value="1"/>
</dbReference>